<dbReference type="VEuPathDB" id="TrichDB:TVAGG3_0180880"/>
<feature type="compositionally biased region" description="Basic residues" evidence="1">
    <location>
        <begin position="32"/>
        <end position="42"/>
    </location>
</feature>
<sequence length="61" mass="7024">MTKPVQKVAKQQTNKGDDDDDNWGNLYDKSGKKQIRPKKSVKAMKVEEIDDAEWGDWDDAK</sequence>
<reference evidence="2" key="1">
    <citation type="submission" date="2006-10" db="EMBL/GenBank/DDBJ databases">
        <authorList>
            <person name="Amadeo P."/>
            <person name="Zhao Q."/>
            <person name="Wortman J."/>
            <person name="Fraser-Liggett C."/>
            <person name="Carlton J."/>
        </authorList>
    </citation>
    <scope>NUCLEOTIDE SEQUENCE</scope>
    <source>
        <strain evidence="2">G3</strain>
    </source>
</reference>
<evidence type="ECO:0000313" key="2">
    <source>
        <dbReference type="EMBL" id="EAY10561.1"/>
    </source>
</evidence>
<evidence type="ECO:0000256" key="1">
    <source>
        <dbReference type="SAM" id="MobiDB-lite"/>
    </source>
</evidence>
<dbReference type="InParanoid" id="A2E9Z9"/>
<dbReference type="AlphaFoldDB" id="A2E9Z9"/>
<accession>A2E9Z9</accession>
<evidence type="ECO:0000313" key="3">
    <source>
        <dbReference type="Proteomes" id="UP000001542"/>
    </source>
</evidence>
<dbReference type="EMBL" id="DS113336">
    <property type="protein sequence ID" value="EAY10561.1"/>
    <property type="molecule type" value="Genomic_DNA"/>
</dbReference>
<proteinExistence type="predicted"/>
<dbReference type="OrthoDB" id="447103at2759"/>
<dbReference type="RefSeq" id="XP_001322784.1">
    <property type="nucleotide sequence ID" value="XM_001322749.1"/>
</dbReference>
<feature type="region of interest" description="Disordered" evidence="1">
    <location>
        <begin position="1"/>
        <end position="43"/>
    </location>
</feature>
<name>A2E9Z9_TRIV3</name>
<keyword evidence="3" id="KW-1185">Reference proteome</keyword>
<dbReference type="Proteomes" id="UP000001542">
    <property type="component" value="Unassembled WGS sequence"/>
</dbReference>
<protein>
    <submittedName>
        <fullName evidence="2">Uncharacterized protein</fullName>
    </submittedName>
</protein>
<reference evidence="2" key="2">
    <citation type="journal article" date="2007" name="Science">
        <title>Draft genome sequence of the sexually transmitted pathogen Trichomonas vaginalis.</title>
        <authorList>
            <person name="Carlton J.M."/>
            <person name="Hirt R.P."/>
            <person name="Silva J.C."/>
            <person name="Delcher A.L."/>
            <person name="Schatz M."/>
            <person name="Zhao Q."/>
            <person name="Wortman J.R."/>
            <person name="Bidwell S.L."/>
            <person name="Alsmark U.C.M."/>
            <person name="Besteiro S."/>
            <person name="Sicheritz-Ponten T."/>
            <person name="Noel C.J."/>
            <person name="Dacks J.B."/>
            <person name="Foster P.G."/>
            <person name="Simillion C."/>
            <person name="Van de Peer Y."/>
            <person name="Miranda-Saavedra D."/>
            <person name="Barton G.J."/>
            <person name="Westrop G.D."/>
            <person name="Mueller S."/>
            <person name="Dessi D."/>
            <person name="Fiori P.L."/>
            <person name="Ren Q."/>
            <person name="Paulsen I."/>
            <person name="Zhang H."/>
            <person name="Bastida-Corcuera F.D."/>
            <person name="Simoes-Barbosa A."/>
            <person name="Brown M.T."/>
            <person name="Hayes R.D."/>
            <person name="Mukherjee M."/>
            <person name="Okumura C.Y."/>
            <person name="Schneider R."/>
            <person name="Smith A.J."/>
            <person name="Vanacova S."/>
            <person name="Villalvazo M."/>
            <person name="Haas B.J."/>
            <person name="Pertea M."/>
            <person name="Feldblyum T.V."/>
            <person name="Utterback T.R."/>
            <person name="Shu C.L."/>
            <person name="Osoegawa K."/>
            <person name="de Jong P.J."/>
            <person name="Hrdy I."/>
            <person name="Horvathova L."/>
            <person name="Zubacova Z."/>
            <person name="Dolezal P."/>
            <person name="Malik S.B."/>
            <person name="Logsdon J.M. Jr."/>
            <person name="Henze K."/>
            <person name="Gupta A."/>
            <person name="Wang C.C."/>
            <person name="Dunne R.L."/>
            <person name="Upcroft J.A."/>
            <person name="Upcroft P."/>
            <person name="White O."/>
            <person name="Salzberg S.L."/>
            <person name="Tang P."/>
            <person name="Chiu C.-H."/>
            <person name="Lee Y.-S."/>
            <person name="Embley T.M."/>
            <person name="Coombs G.H."/>
            <person name="Mottram J.C."/>
            <person name="Tachezy J."/>
            <person name="Fraser-Liggett C.M."/>
            <person name="Johnson P.J."/>
        </authorList>
    </citation>
    <scope>NUCLEOTIDE SEQUENCE [LARGE SCALE GENOMIC DNA]</scope>
    <source>
        <strain evidence="2">G3</strain>
    </source>
</reference>
<gene>
    <name evidence="2" type="ORF">TVAG_184630</name>
</gene>
<organism evidence="2 3">
    <name type="scientific">Trichomonas vaginalis (strain ATCC PRA-98 / G3)</name>
    <dbReference type="NCBI Taxonomy" id="412133"/>
    <lineage>
        <taxon>Eukaryota</taxon>
        <taxon>Metamonada</taxon>
        <taxon>Parabasalia</taxon>
        <taxon>Trichomonadida</taxon>
        <taxon>Trichomonadidae</taxon>
        <taxon>Trichomonas</taxon>
    </lineage>
</organism>
<dbReference type="VEuPathDB" id="TrichDB:TVAG_184630"/>
<dbReference type="KEGG" id="tva:4768496"/>